<dbReference type="OrthoDB" id="9800207at2"/>
<dbReference type="KEGG" id="dba:Dbac_0330"/>
<evidence type="ECO:0000313" key="2">
    <source>
        <dbReference type="EMBL" id="ACU88457.1"/>
    </source>
</evidence>
<keyword evidence="1" id="KW-1133">Transmembrane helix</keyword>
<dbReference type="AlphaFoldDB" id="C7LVB5"/>
<dbReference type="STRING" id="525897.Dbac_0330"/>
<name>C7LVB5_DESBD</name>
<dbReference type="EMBL" id="CP001629">
    <property type="protein sequence ID" value="ACU88457.1"/>
    <property type="molecule type" value="Genomic_DNA"/>
</dbReference>
<reference evidence="2 3" key="1">
    <citation type="journal article" date="2009" name="Stand. Genomic Sci.">
        <title>Complete genome sequence of Desulfomicrobium baculatum type strain (X).</title>
        <authorList>
            <person name="Copeland A."/>
            <person name="Spring S."/>
            <person name="Goker M."/>
            <person name="Schneider S."/>
            <person name="Lapidus A."/>
            <person name="Del Rio T.G."/>
            <person name="Tice H."/>
            <person name="Cheng J.F."/>
            <person name="Chen F."/>
            <person name="Nolan M."/>
            <person name="Bruce D."/>
            <person name="Goodwin L."/>
            <person name="Pitluck S."/>
            <person name="Ivanova N."/>
            <person name="Mavrommatis K."/>
            <person name="Ovchinnikova G."/>
            <person name="Pati A."/>
            <person name="Chen A."/>
            <person name="Palaniappan K."/>
            <person name="Land M."/>
            <person name="Hauser L."/>
            <person name="Chang Y.J."/>
            <person name="Jeffries C.C."/>
            <person name="Meincke L."/>
            <person name="Sims D."/>
            <person name="Brettin T."/>
            <person name="Detter J.C."/>
            <person name="Han C."/>
            <person name="Chain P."/>
            <person name="Bristow J."/>
            <person name="Eisen J.A."/>
            <person name="Markowitz V."/>
            <person name="Hugenholtz P."/>
            <person name="Kyrpides N.C."/>
            <person name="Klenk H.P."/>
            <person name="Lucas S."/>
        </authorList>
    </citation>
    <scope>NUCLEOTIDE SEQUENCE [LARGE SCALE GENOMIC DNA]</scope>
    <source>
        <strain evidence="3">DSM 4028 / VKM B-1378 / X</strain>
    </source>
</reference>
<dbReference type="Proteomes" id="UP000002216">
    <property type="component" value="Chromosome"/>
</dbReference>
<dbReference type="Pfam" id="PF04403">
    <property type="entry name" value="PqiA"/>
    <property type="match status" value="1"/>
</dbReference>
<feature type="transmembrane region" description="Helical" evidence="1">
    <location>
        <begin position="165"/>
        <end position="185"/>
    </location>
</feature>
<feature type="transmembrane region" description="Helical" evidence="1">
    <location>
        <begin position="191"/>
        <end position="214"/>
    </location>
</feature>
<keyword evidence="1" id="KW-0472">Membrane</keyword>
<keyword evidence="1" id="KW-0812">Transmembrane</keyword>
<accession>C7LVB5</accession>
<gene>
    <name evidence="2" type="ordered locus">Dbac_0330</name>
</gene>
<evidence type="ECO:0000313" key="3">
    <source>
        <dbReference type="Proteomes" id="UP000002216"/>
    </source>
</evidence>
<feature type="transmembrane region" description="Helical" evidence="1">
    <location>
        <begin position="73"/>
        <end position="93"/>
    </location>
</feature>
<evidence type="ECO:0000256" key="1">
    <source>
        <dbReference type="SAM" id="Phobius"/>
    </source>
</evidence>
<organism evidence="2 3">
    <name type="scientific">Desulfomicrobium baculatum (strain DSM 4028 / VKM B-1378 / X)</name>
    <name type="common">Desulfovibrio baculatus</name>
    <dbReference type="NCBI Taxonomy" id="525897"/>
    <lineage>
        <taxon>Bacteria</taxon>
        <taxon>Pseudomonadati</taxon>
        <taxon>Thermodesulfobacteriota</taxon>
        <taxon>Desulfovibrionia</taxon>
        <taxon>Desulfovibrionales</taxon>
        <taxon>Desulfomicrobiaceae</taxon>
        <taxon>Desulfomicrobium</taxon>
    </lineage>
</organism>
<dbReference type="HOGENOM" id="CLU_041903_1_1_7"/>
<feature type="transmembrane region" description="Helical" evidence="1">
    <location>
        <begin position="117"/>
        <end position="144"/>
    </location>
</feature>
<proteinExistence type="predicted"/>
<dbReference type="RefSeq" id="WP_012805542.1">
    <property type="nucleotide sequence ID" value="NC_013173.1"/>
</dbReference>
<keyword evidence="3" id="KW-1185">Reference proteome</keyword>
<sequence length="227" mass="24635">MTLENGNPLRGETEDHGNVTHAEALCEAPKRVLACHNCDLLTEVSGPPGSTSLCPRCGAVLYRRKRNCIDRPLAFALCGVVLFAIALTNPFLAMKSGGFVQESTLLTGILELWKQHLYGLGGLVLLTCVAIPLAQLVGLMYILVPLRLQLCAPGSILIFRVIRHLDSWAMMEVFLIGILVALVKLAKMATIIPGIAVVALGLLTIVMTAAMTTLDPPLMWERLDPRR</sequence>
<dbReference type="eggNOG" id="COG2995">
    <property type="taxonomic scope" value="Bacteria"/>
</dbReference>
<protein>
    <submittedName>
        <fullName evidence="2">Paraquat-inducible protein A</fullName>
    </submittedName>
</protein>
<dbReference type="InterPro" id="IPR007498">
    <property type="entry name" value="PqiA-like"/>
</dbReference>